<comment type="caution">
    <text evidence="1">The sequence shown here is derived from an EMBL/GenBank/DDBJ whole genome shotgun (WGS) entry which is preliminary data.</text>
</comment>
<evidence type="ECO:0000313" key="1">
    <source>
        <dbReference type="EMBL" id="KAL1396895.1"/>
    </source>
</evidence>
<name>A0ABD1DB62_CULPP</name>
<dbReference type="Proteomes" id="UP001562425">
    <property type="component" value="Unassembled WGS sequence"/>
</dbReference>
<keyword evidence="2" id="KW-1185">Reference proteome</keyword>
<accession>A0ABD1DB62</accession>
<protein>
    <submittedName>
        <fullName evidence="1">Uncharacterized protein</fullName>
    </submittedName>
</protein>
<proteinExistence type="predicted"/>
<dbReference type="EMBL" id="JBEHCU010006532">
    <property type="protein sequence ID" value="KAL1396895.1"/>
    <property type="molecule type" value="Genomic_DNA"/>
</dbReference>
<evidence type="ECO:0000313" key="2">
    <source>
        <dbReference type="Proteomes" id="UP001562425"/>
    </source>
</evidence>
<reference evidence="1 2" key="1">
    <citation type="submission" date="2024-05" db="EMBL/GenBank/DDBJ databases">
        <title>Culex pipiens pipiens assembly and annotation.</title>
        <authorList>
            <person name="Alout H."/>
            <person name="Durand T."/>
        </authorList>
    </citation>
    <scope>NUCLEOTIDE SEQUENCE [LARGE SCALE GENOMIC DNA]</scope>
    <source>
        <strain evidence="1">HA-2024</strain>
        <tissue evidence="1">Whole body</tissue>
    </source>
</reference>
<gene>
    <name evidence="1" type="ORF">pipiens_010170</name>
</gene>
<sequence>MQFSLAREEKQSSNIDCGALCREDLYTIRNAAIMKVFTMMFEAENPRSSGKTQTELQPLPLSLLYRKERSPGTNARLLFLQQHRIRDKISKRVAECNSNIDGGGLGELMKVVTSAFPGLDMGKAGANGNVRYGLSTNVPVHTHDQIEKQKRATTPQKDFAIVTGKLTTEVSDLEKTFKVMGIPIRSGPEPVQELGISSLATFLSSTNVATVRNKIQPMLKTKR</sequence>
<dbReference type="AlphaFoldDB" id="A0ABD1DB62"/>
<organism evidence="1 2">
    <name type="scientific">Culex pipiens pipiens</name>
    <name type="common">Northern house mosquito</name>
    <dbReference type="NCBI Taxonomy" id="38569"/>
    <lineage>
        <taxon>Eukaryota</taxon>
        <taxon>Metazoa</taxon>
        <taxon>Ecdysozoa</taxon>
        <taxon>Arthropoda</taxon>
        <taxon>Hexapoda</taxon>
        <taxon>Insecta</taxon>
        <taxon>Pterygota</taxon>
        <taxon>Neoptera</taxon>
        <taxon>Endopterygota</taxon>
        <taxon>Diptera</taxon>
        <taxon>Nematocera</taxon>
        <taxon>Culicoidea</taxon>
        <taxon>Culicidae</taxon>
        <taxon>Culicinae</taxon>
        <taxon>Culicini</taxon>
        <taxon>Culex</taxon>
        <taxon>Culex</taxon>
    </lineage>
</organism>